<keyword evidence="2" id="KW-1185">Reference proteome</keyword>
<evidence type="ECO:0000313" key="2">
    <source>
        <dbReference type="Proteomes" id="UP000199705"/>
    </source>
</evidence>
<dbReference type="AlphaFoldDB" id="A0A1G8D3B4"/>
<reference evidence="2" key="1">
    <citation type="submission" date="2016-10" db="EMBL/GenBank/DDBJ databases">
        <authorList>
            <person name="Varghese N."/>
            <person name="Submissions S."/>
        </authorList>
    </citation>
    <scope>NUCLEOTIDE SEQUENCE [LARGE SCALE GENOMIC DNA]</scope>
    <source>
        <strain evidence="2">Gh-67</strain>
    </source>
</reference>
<sequence>MKAGRDDFSVDTKRILGSRVAYKCCYPGCNITTIGPDTNNNNKVVNVGKAAHIHAAAQGGPRYIPDMSIEDRRSVNNGIWMCGNHAWLIDANYGNYSAETLLQWKHTAEAEAYRRLKNMEKEQFPDPTTIVCLSPDLMFEGIWKAANQDTWKFSVSEFVCGNIESLRDYSVELTDRPSSYIIIESQGDGRLINGAFQWEQSKTDLEICVKVAPPVIRRNPNNIGSDISTGMDGDLTFENGDFKIVSGKDLAKEIIERNLSMPLGAVISNPRAGSFFNKYYQQYRNNSALLNRIVKIELTRLITIPFKPEDPADQPELNFINRIHEVRVLEELNGIVPLFVALEWGDGSFWSDTIHVRLFPPSFNRGQVADVLPDSLTNVLNEEPINQLKRLAAQFTNQEELKEKVNAAAIMRLFKELLPEIMTNADTALESEIYPLFNSHNLYRTFDNNSFEYNTSYDLELYLYQRGTAQQLGVTISLKGFKKAGVEAFDVIDDLFIFFNDYNYMIGNNKTHPWLVKMYHQMPSSDEIIRVANQLIDSLITKINRKILAVDTQLLK</sequence>
<dbReference type="RefSeq" id="WP_091170671.1">
    <property type="nucleotide sequence ID" value="NZ_FNCG01000010.1"/>
</dbReference>
<proteinExistence type="predicted"/>
<name>A0A1G8D3B4_9SPHI</name>
<organism evidence="1 2">
    <name type="scientific">Mucilaginibacter gossypii</name>
    <dbReference type="NCBI Taxonomy" id="551996"/>
    <lineage>
        <taxon>Bacteria</taxon>
        <taxon>Pseudomonadati</taxon>
        <taxon>Bacteroidota</taxon>
        <taxon>Sphingobacteriia</taxon>
        <taxon>Sphingobacteriales</taxon>
        <taxon>Sphingobacteriaceae</taxon>
        <taxon>Mucilaginibacter</taxon>
    </lineage>
</organism>
<protein>
    <recommendedName>
        <fullName evidence="3">HNH endonuclease</fullName>
    </recommendedName>
</protein>
<dbReference type="STRING" id="551996.SAMN05192573_110112"/>
<accession>A0A1G8D3B4</accession>
<dbReference type="Proteomes" id="UP000199705">
    <property type="component" value="Unassembled WGS sequence"/>
</dbReference>
<gene>
    <name evidence="1" type="ORF">SAMN05192573_110112</name>
</gene>
<evidence type="ECO:0000313" key="1">
    <source>
        <dbReference type="EMBL" id="SDH52216.1"/>
    </source>
</evidence>
<evidence type="ECO:0008006" key="3">
    <source>
        <dbReference type="Google" id="ProtNLM"/>
    </source>
</evidence>
<dbReference type="EMBL" id="FNCG01000010">
    <property type="protein sequence ID" value="SDH52216.1"/>
    <property type="molecule type" value="Genomic_DNA"/>
</dbReference>